<dbReference type="eggNOG" id="KOG1012">
    <property type="taxonomic scope" value="Eukaryota"/>
</dbReference>
<dbReference type="PANTHER" id="PTHR46980">
    <property type="entry name" value="TRICALBIN-1-RELATED"/>
    <property type="match status" value="1"/>
</dbReference>
<feature type="compositionally biased region" description="Low complexity" evidence="6">
    <location>
        <begin position="983"/>
        <end position="995"/>
    </location>
</feature>
<dbReference type="PROSITE" id="PS50004">
    <property type="entry name" value="C2"/>
    <property type="match status" value="5"/>
</dbReference>
<dbReference type="Proteomes" id="UP000077115">
    <property type="component" value="Unassembled WGS sequence"/>
</dbReference>
<dbReference type="Pfam" id="PF00168">
    <property type="entry name" value="C2"/>
    <property type="match status" value="6"/>
</dbReference>
<keyword evidence="5" id="KW-0472">Membrane</keyword>
<evidence type="ECO:0000259" key="7">
    <source>
        <dbReference type="PROSITE" id="PS50004"/>
    </source>
</evidence>
<dbReference type="GO" id="GO:0006869">
    <property type="term" value="P:lipid transport"/>
    <property type="evidence" value="ECO:0007669"/>
    <property type="project" value="UniProtKB-KW"/>
</dbReference>
<evidence type="ECO:0000256" key="1">
    <source>
        <dbReference type="ARBA" id="ARBA00004370"/>
    </source>
</evidence>
<dbReference type="InterPro" id="IPR052455">
    <property type="entry name" value="Tricalbin_domain"/>
</dbReference>
<feature type="region of interest" description="Disordered" evidence="6">
    <location>
        <begin position="1730"/>
        <end position="1750"/>
    </location>
</feature>
<evidence type="ECO:0000259" key="8">
    <source>
        <dbReference type="PROSITE" id="PS51847"/>
    </source>
</evidence>
<proteinExistence type="predicted"/>
<feature type="domain" description="C2" evidence="7">
    <location>
        <begin position="736"/>
        <end position="856"/>
    </location>
</feature>
<feature type="domain" description="C2" evidence="7">
    <location>
        <begin position="1197"/>
        <end position="1314"/>
    </location>
</feature>
<comment type="subcellular location">
    <subcellularLocation>
        <location evidence="1">Membrane</location>
    </subcellularLocation>
</comment>
<dbReference type="Gene3D" id="2.60.40.150">
    <property type="entry name" value="C2 domain"/>
    <property type="match status" value="5"/>
</dbReference>
<dbReference type="VEuPathDB" id="FungiDB:BDEG_24895"/>
<feature type="domain" description="C2" evidence="7">
    <location>
        <begin position="1528"/>
        <end position="1649"/>
    </location>
</feature>
<feature type="region of interest" description="Disordered" evidence="6">
    <location>
        <begin position="892"/>
        <end position="921"/>
    </location>
</feature>
<dbReference type="InterPro" id="IPR035892">
    <property type="entry name" value="C2_domain_sf"/>
</dbReference>
<dbReference type="EMBL" id="DS022305">
    <property type="protein sequence ID" value="OAJ41262.1"/>
    <property type="molecule type" value="Genomic_DNA"/>
</dbReference>
<dbReference type="PANTHER" id="PTHR46980:SF2">
    <property type="entry name" value="TRICALBIN-1-RELATED"/>
    <property type="match status" value="1"/>
</dbReference>
<evidence type="ECO:0000256" key="5">
    <source>
        <dbReference type="ARBA" id="ARBA00023136"/>
    </source>
</evidence>
<feature type="region of interest" description="Disordered" evidence="6">
    <location>
        <begin position="1"/>
        <end position="50"/>
    </location>
</feature>
<dbReference type="GO" id="GO:0016020">
    <property type="term" value="C:membrane"/>
    <property type="evidence" value="ECO:0007669"/>
    <property type="project" value="UniProtKB-SubCell"/>
</dbReference>
<protein>
    <recommendedName>
        <fullName evidence="11">Tricalbin</fullName>
    </recommendedName>
</protein>
<name>A0A177WN32_BATDL</name>
<feature type="region of interest" description="Disordered" evidence="6">
    <location>
        <begin position="1400"/>
        <end position="1445"/>
    </location>
</feature>
<dbReference type="PROSITE" id="PS51847">
    <property type="entry name" value="SMP"/>
    <property type="match status" value="1"/>
</dbReference>
<keyword evidence="2" id="KW-0813">Transport</keyword>
<evidence type="ECO:0000256" key="2">
    <source>
        <dbReference type="ARBA" id="ARBA00022448"/>
    </source>
</evidence>
<dbReference type="STRING" id="403673.A0A177WN32"/>
<evidence type="ECO:0000256" key="3">
    <source>
        <dbReference type="ARBA" id="ARBA00023055"/>
    </source>
</evidence>
<dbReference type="Pfam" id="PF25669">
    <property type="entry name" value="SMP_MUG190-like"/>
    <property type="match status" value="1"/>
</dbReference>
<sequence>MDQNAARDSAVAHTAEMIGSPAPTQEQILESGSVQPSASTPDPLFIQPPAYKEPLNSLRNQLSNEHIKANARAAIYTALVAESSANPLVTDSSQPSYLPPQVPSDIKNNDVQLTGNLFGPDGGLPPAIVKTLTNVSKTVQTQVDTVRDLIDPFIPFENILASSIVLGTVAVTWFLTYFRWGYGWYVVGGLMLADMYRRNQSRLKVKIAKELYKQSAILKLNDDTEHVEWLNLFLSKFWTIYEPELSQQIKETVDGVLESSKPAFLDDLRLVKFTLGSNAPRIESIRTYPGAEADVLMMDWDLSFTPFDVDDLSKKDKANSGIYNFHMELVARIGAGPASIPLSILLKEVAFSGEMRIQLKFITAYPHIGMVEFGFLNVPRLDFILRPLKGMDLKDIPGLSTFLEDTINGQLRAAIVNPNKISIDLAAMMNAGDSADRPIGVLRVTIFDAKQLKNVDITGISDPCAVIIIGGKEVARTNIIDNNLDPVWNETFNIIVYKSTFGQLASRSDEFKIDIMHVNALQRKLIGSTPTLRLQRWSRLLDPVSVEELPDDIPPELKRDQMRPMTRSEHESLISNWGTPLSEPSDIIKQLSRPGQNEKRTGQLRLDLSYFPIPEVAPEVPLDSRAGVLSISVHQAKELAASKSAFPECSIEMDNVVIGRTSIKKHTNTPTWNFSCNTYCKNIDTAKIRFVVTERGSSLGDCNVEANTLIKPEKDDWFKLYHTTGGKLRITAKFIPVDMLHITTDTSKIKRKEPCGLLRINVRKAEALANTEVLRKSDPYIKVNAGGKPFGATHVRQNTLDPEWNEIFYCIVSTPKDPILFEAFDWNELRGDKRLGKIELRLDMLLPDNPELGGNKPDEKLAEMIESLTSDGFSATPTSSSKASIRTPLYLSKSDELPSNGKDEPEEDEEEAKAAAAAAATAAGTKSKFTPAALFKKDMFKMPVLPTSTPKIRQRGHLYFDVDYFPVIKDRVIRPRSENPALSTASAARSRSASETAKKDNVDATNPTAATGITTIQDDIKLVEKVAETIKDDAKDIVKSVSSTDLKVDANPPTKSEIEPMSSLAKRIVDQNRSGILRIRITGAKLSRPARAYIEIHVDGTAIFRTRTSEETMNPMWLEAADKFIIDMDTDAFLILMRHQIGEERSSNDFILAQWQGDPVTELIGTSHEELKMRQYTTSGRSNDHLPYIARLKAEFWYAPVNIDMDISSKFNSGMLNIDIIEAKGLSSADRNGLSDPYCVFNINGTRIHKTKVQKHTLDPVFNEQVSVAVKSRLRSTLEIQMMDWDAVGAHTYLGRVLIHLADLPASEVVNQVYPLEDGKGSVTLRFFFVPQTVDEKGSNLDPESRLEAGSQSGVGKFYKGLTTSFANTAANTFMSGFGKKPQTGGGAASKSTDLRYGLEGGRRRELSGPIESTPVGATGSEPSSRQIPAGPPSRRPMGVSSNTTSVKNALETTGVLDTAANVTDLAHATVASVSAQSSEFLLASAQAIENHPAVKNASSIATGSAESLSHLANSSTSEKFPEIYVRSPSPVNQTLSSVDNFTAQVMIEILQGRGLTAVDTNGTSDPYVRVMQYKNSSAEFKTLLKTAVIKKTTSPVWTNESVVVHCPPPTIRIVIKDHNTFKGSVDMGQIGLDLFGLFKNTNTFDEYFPVDGGDGELRIRGTLISNGVDASDTASMVEKKRSFFGFKKNSELNNSNGGSPIEIDAKRSTHGSLFSGFRRSSGASIVSVSSVQQKSSMSSIQDSVAQSEH</sequence>
<accession>A0A177WN32</accession>
<gene>
    <name evidence="9" type="ORF">BDEG_24895</name>
</gene>
<feature type="domain" description="C2" evidence="7">
    <location>
        <begin position="417"/>
        <end position="551"/>
    </location>
</feature>
<feature type="region of interest" description="Disordered" evidence="6">
    <location>
        <begin position="978"/>
        <end position="1007"/>
    </location>
</feature>
<evidence type="ECO:0000256" key="6">
    <source>
        <dbReference type="SAM" id="MobiDB-lite"/>
    </source>
</evidence>
<keyword evidence="4" id="KW-0446">Lipid-binding</keyword>
<reference evidence="9 10" key="2">
    <citation type="submission" date="2016-05" db="EMBL/GenBank/DDBJ databases">
        <title>Lineage-specific infection strategies underlie the spectrum of fungal disease in amphibians.</title>
        <authorList>
            <person name="Cuomo C.A."/>
            <person name="Farrer R.A."/>
            <person name="James T."/>
            <person name="Longcore J."/>
            <person name="Birren B."/>
        </authorList>
    </citation>
    <scope>NUCLEOTIDE SEQUENCE [LARGE SCALE GENOMIC DNA]</scope>
    <source>
        <strain evidence="9 10">JEL423</strain>
    </source>
</reference>
<feature type="compositionally biased region" description="Low complexity" evidence="6">
    <location>
        <begin position="1730"/>
        <end position="1742"/>
    </location>
</feature>
<evidence type="ECO:0000313" key="10">
    <source>
        <dbReference type="Proteomes" id="UP000077115"/>
    </source>
</evidence>
<feature type="compositionally biased region" description="Polar residues" evidence="6">
    <location>
        <begin position="22"/>
        <end position="40"/>
    </location>
</feature>
<feature type="domain" description="C2" evidence="7">
    <location>
        <begin position="600"/>
        <end position="730"/>
    </location>
</feature>
<evidence type="ECO:0008006" key="11">
    <source>
        <dbReference type="Google" id="ProtNLM"/>
    </source>
</evidence>
<dbReference type="SMART" id="SM00239">
    <property type="entry name" value="C2"/>
    <property type="match status" value="5"/>
</dbReference>
<dbReference type="CDD" id="cd21678">
    <property type="entry name" value="SMP_TCB"/>
    <property type="match status" value="1"/>
</dbReference>
<evidence type="ECO:0000313" key="9">
    <source>
        <dbReference type="EMBL" id="OAJ41262.1"/>
    </source>
</evidence>
<evidence type="ECO:0000256" key="4">
    <source>
        <dbReference type="ARBA" id="ARBA00023121"/>
    </source>
</evidence>
<organism evidence="9 10">
    <name type="scientific">Batrachochytrium dendrobatidis (strain JEL423)</name>
    <dbReference type="NCBI Taxonomy" id="403673"/>
    <lineage>
        <taxon>Eukaryota</taxon>
        <taxon>Fungi</taxon>
        <taxon>Fungi incertae sedis</taxon>
        <taxon>Chytridiomycota</taxon>
        <taxon>Chytridiomycota incertae sedis</taxon>
        <taxon>Chytridiomycetes</taxon>
        <taxon>Rhizophydiales</taxon>
        <taxon>Rhizophydiales incertae sedis</taxon>
        <taxon>Batrachochytrium</taxon>
    </lineage>
</organism>
<keyword evidence="3" id="KW-0445">Lipid transport</keyword>
<dbReference type="OrthoDB" id="270970at2759"/>
<dbReference type="InterPro" id="IPR031468">
    <property type="entry name" value="SMP_LBD"/>
</dbReference>
<feature type="domain" description="SMP-LTD" evidence="8">
    <location>
        <begin position="223"/>
        <end position="426"/>
    </location>
</feature>
<dbReference type="SUPFAM" id="SSF49562">
    <property type="entry name" value="C2 domain (Calcium/lipid-binding domain, CaLB)"/>
    <property type="match status" value="6"/>
</dbReference>
<dbReference type="GO" id="GO:0008289">
    <property type="term" value="F:lipid binding"/>
    <property type="evidence" value="ECO:0007669"/>
    <property type="project" value="UniProtKB-KW"/>
</dbReference>
<dbReference type="InterPro" id="IPR000008">
    <property type="entry name" value="C2_dom"/>
</dbReference>
<dbReference type="CDD" id="cd00030">
    <property type="entry name" value="C2"/>
    <property type="match status" value="2"/>
</dbReference>
<reference evidence="9 10" key="1">
    <citation type="submission" date="2006-10" db="EMBL/GenBank/DDBJ databases">
        <title>The Genome Sequence of Batrachochytrium dendrobatidis JEL423.</title>
        <authorList>
            <consortium name="The Broad Institute Genome Sequencing Platform"/>
            <person name="Birren B."/>
            <person name="Lander E."/>
            <person name="Galagan J."/>
            <person name="Cuomo C."/>
            <person name="Devon K."/>
            <person name="Jaffe D."/>
            <person name="Butler J."/>
            <person name="Alvarez P."/>
            <person name="Gnerre S."/>
            <person name="Grabherr M."/>
            <person name="Kleber M."/>
            <person name="Mauceli E."/>
            <person name="Brockman W."/>
            <person name="Young S."/>
            <person name="LaButti K."/>
            <person name="Sykes S."/>
            <person name="DeCaprio D."/>
            <person name="Crawford M."/>
            <person name="Koehrsen M."/>
            <person name="Engels R."/>
            <person name="Montgomery P."/>
            <person name="Pearson M."/>
            <person name="Howarth C."/>
            <person name="Larson L."/>
            <person name="White J."/>
            <person name="O'Leary S."/>
            <person name="Kodira C."/>
            <person name="Zeng Q."/>
            <person name="Yandava C."/>
            <person name="Alvarado L."/>
            <person name="Longcore J."/>
            <person name="James T."/>
        </authorList>
    </citation>
    <scope>NUCLEOTIDE SEQUENCE [LARGE SCALE GENOMIC DNA]</scope>
    <source>
        <strain evidence="9 10">JEL423</strain>
    </source>
</reference>